<organism evidence="2 3">
    <name type="scientific">Rhizobium altiplani</name>
    <dbReference type="NCBI Taxonomy" id="1864509"/>
    <lineage>
        <taxon>Bacteria</taxon>
        <taxon>Pseudomonadati</taxon>
        <taxon>Pseudomonadota</taxon>
        <taxon>Alphaproteobacteria</taxon>
        <taxon>Hyphomicrobiales</taxon>
        <taxon>Rhizobiaceae</taxon>
        <taxon>Rhizobium/Agrobacterium group</taxon>
        <taxon>Rhizobium</taxon>
    </lineage>
</organism>
<comment type="caution">
    <text evidence="2">The sequence shown here is derived from an EMBL/GenBank/DDBJ whole genome shotgun (WGS) entry which is preliminary data.</text>
</comment>
<keyword evidence="1" id="KW-0732">Signal</keyword>
<dbReference type="InterPro" id="IPR011048">
    <property type="entry name" value="Haem_d1_sf"/>
</dbReference>
<evidence type="ECO:0000313" key="3">
    <source>
        <dbReference type="Proteomes" id="UP000068164"/>
    </source>
</evidence>
<sequence length="399" mass="42730">MLKLVVLAALSLIFAPAAKSAPLMSNCRGNWADTIASLEPQPSGPMMLSAIHCLPVAHRGYPVSPSPDGSKIFSVHAIEGLWVGGVDPDDANHTFPGHAKLSVFTRHAPFEWLADSTEVIGVKDIMNDKGVVITRGQPYLFSNTGQQTPLPPLSHSNGTLREIYWMGGNGLAFATFTPSAESFSDTTISLVDAKVGRVLESVETATIQGLAAKRTLVAAASRIDGTGRAHVLATWTPDTWVLWDQGDRPRVVPIHSNAIRKNYALSVDGSKALIMGNLSATGWLCENGNRCPPPTPRSGMIAELREVSSGRLIWSLSGTAQTFSTSEVPAISPDGRYALITMPSDYDHIALVSMTDGTVLQRFRMPYWGALTLGFSPDAKQAWVTGGAVMAVFNIGLQH</sequence>
<feature type="signal peptide" evidence="1">
    <location>
        <begin position="1"/>
        <end position="20"/>
    </location>
</feature>
<dbReference type="EMBL" id="LNCD01000105">
    <property type="protein sequence ID" value="KWV47063.1"/>
    <property type="molecule type" value="Genomic_DNA"/>
</dbReference>
<proteinExistence type="predicted"/>
<dbReference type="SUPFAM" id="SSF51004">
    <property type="entry name" value="C-terminal (heme d1) domain of cytochrome cd1-nitrite reductase"/>
    <property type="match status" value="1"/>
</dbReference>
<evidence type="ECO:0008006" key="4">
    <source>
        <dbReference type="Google" id="ProtNLM"/>
    </source>
</evidence>
<accession>A0A109JDT4</accession>
<keyword evidence="3" id="KW-1185">Reference proteome</keyword>
<dbReference type="OrthoDB" id="8397941at2"/>
<dbReference type="RefSeq" id="WP_062372481.1">
    <property type="nucleotide sequence ID" value="NZ_LNCD01000105.1"/>
</dbReference>
<evidence type="ECO:0000256" key="1">
    <source>
        <dbReference type="SAM" id="SignalP"/>
    </source>
</evidence>
<dbReference type="Proteomes" id="UP000068164">
    <property type="component" value="Unassembled WGS sequence"/>
</dbReference>
<dbReference type="AlphaFoldDB" id="A0A109JDT4"/>
<gene>
    <name evidence="2" type="ORF">AS026_13925</name>
</gene>
<feature type="chain" id="PRO_5007136674" description="Anaphase-promoting complex subunit 4 WD40 domain-containing protein" evidence="1">
    <location>
        <begin position="21"/>
        <end position="399"/>
    </location>
</feature>
<reference evidence="2 3" key="1">
    <citation type="submission" date="2015-11" db="EMBL/GenBank/DDBJ databases">
        <title>Draft Genome Sequence of the Strain BR 10423 (Rhizobium sp.) isolated from nodules of Mimosa pudica.</title>
        <authorList>
            <person name="Barauna A.C."/>
            <person name="Zilli J.E."/>
            <person name="Simoes-Araujo J.L."/>
            <person name="Reis V.M."/>
            <person name="James E.K."/>
            <person name="Reis F.B.Jr."/>
            <person name="Rouws L.F."/>
            <person name="Passos S.R."/>
            <person name="Gois S.R."/>
        </authorList>
    </citation>
    <scope>NUCLEOTIDE SEQUENCE [LARGE SCALE GENOMIC DNA]</scope>
    <source>
        <strain evidence="2 3">BR10423</strain>
    </source>
</reference>
<protein>
    <recommendedName>
        <fullName evidence="4">Anaphase-promoting complex subunit 4 WD40 domain-containing protein</fullName>
    </recommendedName>
</protein>
<name>A0A109JDT4_9HYPH</name>
<evidence type="ECO:0000313" key="2">
    <source>
        <dbReference type="EMBL" id="KWV47063.1"/>
    </source>
</evidence>